<dbReference type="Proteomes" id="UP001596292">
    <property type="component" value="Unassembled WGS sequence"/>
</dbReference>
<proteinExistence type="predicted"/>
<comment type="subcellular location">
    <subcellularLocation>
        <location evidence="1">Cell membrane</location>
        <topology evidence="1">Multi-pass membrane protein</topology>
    </subcellularLocation>
</comment>
<comment type="caution">
    <text evidence="8">The sequence shown here is derived from an EMBL/GenBank/DDBJ whole genome shotgun (WGS) entry which is preliminary data.</text>
</comment>
<feature type="compositionally biased region" description="Basic and acidic residues" evidence="6">
    <location>
        <begin position="330"/>
        <end position="339"/>
    </location>
</feature>
<feature type="transmembrane region" description="Helical" evidence="7">
    <location>
        <begin position="245"/>
        <end position="267"/>
    </location>
</feature>
<evidence type="ECO:0000313" key="8">
    <source>
        <dbReference type="EMBL" id="MFC6790662.1"/>
    </source>
</evidence>
<evidence type="ECO:0000256" key="5">
    <source>
        <dbReference type="ARBA" id="ARBA00023136"/>
    </source>
</evidence>
<dbReference type="RefSeq" id="WP_378970706.1">
    <property type="nucleotide sequence ID" value="NZ_JBHSWN010000001.1"/>
</dbReference>
<evidence type="ECO:0000256" key="2">
    <source>
        <dbReference type="ARBA" id="ARBA00022475"/>
    </source>
</evidence>
<evidence type="ECO:0000256" key="6">
    <source>
        <dbReference type="SAM" id="MobiDB-lite"/>
    </source>
</evidence>
<name>A0ABW2BL92_9HYPH</name>
<keyword evidence="4 7" id="KW-1133">Transmembrane helix</keyword>
<dbReference type="InterPro" id="IPR017039">
    <property type="entry name" value="Virul_fac_BrkB"/>
</dbReference>
<feature type="transmembrane region" description="Helical" evidence="7">
    <location>
        <begin position="103"/>
        <end position="124"/>
    </location>
</feature>
<protein>
    <submittedName>
        <fullName evidence="8">YihY/virulence factor BrkB family protein</fullName>
    </submittedName>
</protein>
<feature type="transmembrane region" description="Helical" evidence="7">
    <location>
        <begin position="136"/>
        <end position="162"/>
    </location>
</feature>
<evidence type="ECO:0000256" key="7">
    <source>
        <dbReference type="SAM" id="Phobius"/>
    </source>
</evidence>
<dbReference type="EMBL" id="JBHSWN010000001">
    <property type="protein sequence ID" value="MFC6790662.1"/>
    <property type="molecule type" value="Genomic_DNA"/>
</dbReference>
<keyword evidence="5 7" id="KW-0472">Membrane</keyword>
<dbReference type="PANTHER" id="PTHR30213">
    <property type="entry name" value="INNER MEMBRANE PROTEIN YHJD"/>
    <property type="match status" value="1"/>
</dbReference>
<reference evidence="9" key="1">
    <citation type="journal article" date="2019" name="Int. J. Syst. Evol. Microbiol.">
        <title>The Global Catalogue of Microorganisms (GCM) 10K type strain sequencing project: providing services to taxonomists for standard genome sequencing and annotation.</title>
        <authorList>
            <consortium name="The Broad Institute Genomics Platform"/>
            <consortium name="The Broad Institute Genome Sequencing Center for Infectious Disease"/>
            <person name="Wu L."/>
            <person name="Ma J."/>
        </authorList>
    </citation>
    <scope>NUCLEOTIDE SEQUENCE [LARGE SCALE GENOMIC DNA]</scope>
    <source>
        <strain evidence="9">CCUG 48316</strain>
    </source>
</reference>
<feature type="region of interest" description="Disordered" evidence="6">
    <location>
        <begin position="291"/>
        <end position="339"/>
    </location>
</feature>
<dbReference type="PIRSF" id="PIRSF035875">
    <property type="entry name" value="RNase_BN"/>
    <property type="match status" value="1"/>
</dbReference>
<evidence type="ECO:0000256" key="1">
    <source>
        <dbReference type="ARBA" id="ARBA00004651"/>
    </source>
</evidence>
<evidence type="ECO:0000256" key="4">
    <source>
        <dbReference type="ARBA" id="ARBA00022989"/>
    </source>
</evidence>
<keyword evidence="3 7" id="KW-0812">Transmembrane</keyword>
<feature type="transmembrane region" description="Helical" evidence="7">
    <location>
        <begin position="211"/>
        <end position="233"/>
    </location>
</feature>
<organism evidence="8 9">
    <name type="scientific">Methylobacterium komagatae</name>
    <dbReference type="NCBI Taxonomy" id="374425"/>
    <lineage>
        <taxon>Bacteria</taxon>
        <taxon>Pseudomonadati</taxon>
        <taxon>Pseudomonadota</taxon>
        <taxon>Alphaproteobacteria</taxon>
        <taxon>Hyphomicrobiales</taxon>
        <taxon>Methylobacteriaceae</taxon>
        <taxon>Methylobacterium</taxon>
    </lineage>
</organism>
<dbReference type="PANTHER" id="PTHR30213:SF0">
    <property type="entry name" value="UPF0761 MEMBRANE PROTEIN YIHY"/>
    <property type="match status" value="1"/>
</dbReference>
<gene>
    <name evidence="8" type="ORF">ACFQE0_14200</name>
</gene>
<feature type="transmembrane region" description="Helical" evidence="7">
    <location>
        <begin position="21"/>
        <end position="49"/>
    </location>
</feature>
<keyword evidence="9" id="KW-1185">Reference proteome</keyword>
<keyword evidence="2" id="KW-1003">Cell membrane</keyword>
<evidence type="ECO:0000256" key="3">
    <source>
        <dbReference type="ARBA" id="ARBA00022692"/>
    </source>
</evidence>
<dbReference type="Pfam" id="PF03631">
    <property type="entry name" value="Virul_fac_BrkB"/>
    <property type="match status" value="1"/>
</dbReference>
<evidence type="ECO:0000313" key="9">
    <source>
        <dbReference type="Proteomes" id="UP001596292"/>
    </source>
</evidence>
<sequence length="339" mass="35386">MPVSRAIIAIVRRAMLAANDHGISFMAAGVAFWTALALFPAVILLVWFAHHLLGVADVRDAISAATDVLPDSAGDIVARALRTAAASGSAERGAGLAGPGGPAIGLVLSLWSVIVATQALFHALDLTFETEGRRSWLRLTAVSLAFTLGALIVMTCALAAAVAMTRSLAPFDGALPGSLVRWATAFVAFLLTVTTLYRIAPSDGRKGSPFLTAGGLFAAVALLADCALFSWMVSHFATLDVTYGSLSTVAAFLLWLWVSVVIVLAGAELDMAIQRENRLYGDVGTRGRTTGDGWVERASTFPAQPNDGYPPPAAPSRSPGTARLDAANADGDRTRPKGR</sequence>
<feature type="transmembrane region" description="Helical" evidence="7">
    <location>
        <begin position="182"/>
        <end position="199"/>
    </location>
</feature>
<accession>A0ABW2BL92</accession>